<name>A0AAV7SL05_PLEWA</name>
<keyword evidence="3" id="KW-1185">Reference proteome</keyword>
<proteinExistence type="predicted"/>
<dbReference type="Proteomes" id="UP001066276">
    <property type="component" value="Chromosome 4_2"/>
</dbReference>
<accession>A0AAV7SL05</accession>
<feature type="coiled-coil region" evidence="1">
    <location>
        <begin position="81"/>
        <end position="129"/>
    </location>
</feature>
<evidence type="ECO:0000313" key="2">
    <source>
        <dbReference type="EMBL" id="KAJ1164768.1"/>
    </source>
</evidence>
<keyword evidence="1" id="KW-0175">Coiled coil</keyword>
<dbReference type="AlphaFoldDB" id="A0AAV7SL05"/>
<sequence length="176" mass="19265">MVRHRKTDVSQGNTMEQYTTAVPTPLSVIRVAGSDGGQSGLLPVEELSQAEILAAIQGARVALEGKIETVAVEVNLFRADLRKVSDRVKVAEGSIVELQAEVGTLRKQMAQAGSTVGRLEARLEDAEGRSRLNNIRLLGFPERSGETMVKAFVEYWIRDVLQPVGLSRVFLVERAH</sequence>
<dbReference type="Gene3D" id="1.20.5.340">
    <property type="match status" value="1"/>
</dbReference>
<reference evidence="2" key="1">
    <citation type="journal article" date="2022" name="bioRxiv">
        <title>Sequencing and chromosome-scale assembly of the giantPleurodeles waltlgenome.</title>
        <authorList>
            <person name="Brown T."/>
            <person name="Elewa A."/>
            <person name="Iarovenko S."/>
            <person name="Subramanian E."/>
            <person name="Araus A.J."/>
            <person name="Petzold A."/>
            <person name="Susuki M."/>
            <person name="Suzuki K.-i.T."/>
            <person name="Hayashi T."/>
            <person name="Toyoda A."/>
            <person name="Oliveira C."/>
            <person name="Osipova E."/>
            <person name="Leigh N.D."/>
            <person name="Simon A."/>
            <person name="Yun M.H."/>
        </authorList>
    </citation>
    <scope>NUCLEOTIDE SEQUENCE</scope>
    <source>
        <strain evidence="2">20211129_DDA</strain>
        <tissue evidence="2">Liver</tissue>
    </source>
</reference>
<protein>
    <submittedName>
        <fullName evidence="2">Uncharacterized protein</fullName>
    </submittedName>
</protein>
<evidence type="ECO:0000313" key="3">
    <source>
        <dbReference type="Proteomes" id="UP001066276"/>
    </source>
</evidence>
<organism evidence="2 3">
    <name type="scientific">Pleurodeles waltl</name>
    <name type="common">Iberian ribbed newt</name>
    <dbReference type="NCBI Taxonomy" id="8319"/>
    <lineage>
        <taxon>Eukaryota</taxon>
        <taxon>Metazoa</taxon>
        <taxon>Chordata</taxon>
        <taxon>Craniata</taxon>
        <taxon>Vertebrata</taxon>
        <taxon>Euteleostomi</taxon>
        <taxon>Amphibia</taxon>
        <taxon>Batrachia</taxon>
        <taxon>Caudata</taxon>
        <taxon>Salamandroidea</taxon>
        <taxon>Salamandridae</taxon>
        <taxon>Pleurodelinae</taxon>
        <taxon>Pleurodeles</taxon>
    </lineage>
</organism>
<dbReference type="EMBL" id="JANPWB010000008">
    <property type="protein sequence ID" value="KAJ1164768.1"/>
    <property type="molecule type" value="Genomic_DNA"/>
</dbReference>
<evidence type="ECO:0000256" key="1">
    <source>
        <dbReference type="SAM" id="Coils"/>
    </source>
</evidence>
<comment type="caution">
    <text evidence="2">The sequence shown here is derived from an EMBL/GenBank/DDBJ whole genome shotgun (WGS) entry which is preliminary data.</text>
</comment>
<gene>
    <name evidence="2" type="ORF">NDU88_005202</name>
</gene>